<accession>A0A4U6QK09</accession>
<evidence type="ECO:0008006" key="3">
    <source>
        <dbReference type="Google" id="ProtNLM"/>
    </source>
</evidence>
<gene>
    <name evidence="1" type="ORF">FDO65_03675</name>
</gene>
<reference evidence="1 2" key="1">
    <citation type="submission" date="2019-05" db="EMBL/GenBank/DDBJ databases">
        <title>Nakamurella sp. N5BH11, whole genome shotgun sequence.</title>
        <authorList>
            <person name="Tuo L."/>
        </authorList>
    </citation>
    <scope>NUCLEOTIDE SEQUENCE [LARGE SCALE GENOMIC DNA]</scope>
    <source>
        <strain evidence="1 2">N5BH11</strain>
    </source>
</reference>
<name>A0A4U6QK09_9ACTN</name>
<dbReference type="AlphaFoldDB" id="A0A4U6QK09"/>
<comment type="caution">
    <text evidence="1">The sequence shown here is derived from an EMBL/GenBank/DDBJ whole genome shotgun (WGS) entry which is preliminary data.</text>
</comment>
<dbReference type="Proteomes" id="UP000306985">
    <property type="component" value="Unassembled WGS sequence"/>
</dbReference>
<protein>
    <recommendedName>
        <fullName evidence="3">SRPBCC family protein</fullName>
    </recommendedName>
</protein>
<evidence type="ECO:0000313" key="2">
    <source>
        <dbReference type="Proteomes" id="UP000306985"/>
    </source>
</evidence>
<dbReference type="OrthoDB" id="3255669at2"/>
<dbReference type="EMBL" id="SZZH01000001">
    <property type="protein sequence ID" value="TKV60783.1"/>
    <property type="molecule type" value="Genomic_DNA"/>
</dbReference>
<proteinExistence type="predicted"/>
<keyword evidence="2" id="KW-1185">Reference proteome</keyword>
<evidence type="ECO:0000313" key="1">
    <source>
        <dbReference type="EMBL" id="TKV60783.1"/>
    </source>
</evidence>
<sequence>MSGLQIPHRLVAWGTTRAERDARHPADRHVPAGGEHLVRAIDVDADPAVVYRWLVQLSVAPYSYDLIDNLGRRSPRTLTPGADDLRLGQHVLIGPLVEILPGRGFVTAAGPTGQRLFGDIAMSYEAVPGISTPGRIRVCLALGPRRRHSLGVWRTVLAAGDLVMMRKQLHTLRDLAQRTSGGA</sequence>
<dbReference type="RefSeq" id="WP_137448086.1">
    <property type="nucleotide sequence ID" value="NZ_SZZH01000001.1"/>
</dbReference>
<organism evidence="1 2">
    <name type="scientific">Nakamurella flava</name>
    <dbReference type="NCBI Taxonomy" id="2576308"/>
    <lineage>
        <taxon>Bacteria</taxon>
        <taxon>Bacillati</taxon>
        <taxon>Actinomycetota</taxon>
        <taxon>Actinomycetes</taxon>
        <taxon>Nakamurellales</taxon>
        <taxon>Nakamurellaceae</taxon>
        <taxon>Nakamurella</taxon>
    </lineage>
</organism>